<dbReference type="GO" id="GO:0030245">
    <property type="term" value="P:cellulose catabolic process"/>
    <property type="evidence" value="ECO:0007669"/>
    <property type="project" value="UniProtKB-KW"/>
</dbReference>
<dbReference type="RefSeq" id="XP_018061549.1">
    <property type="nucleotide sequence ID" value="XM_018217264.1"/>
</dbReference>
<keyword evidence="3 9" id="KW-0378">Hydrolase</keyword>
<dbReference type="PRINTS" id="PR00734">
    <property type="entry name" value="GLHYDRLASE7"/>
</dbReference>
<dbReference type="InParanoid" id="A0A132B5M8"/>
<evidence type="ECO:0000256" key="2">
    <source>
        <dbReference type="ARBA" id="ARBA00006044"/>
    </source>
</evidence>
<evidence type="ECO:0000313" key="12">
    <source>
        <dbReference type="Proteomes" id="UP000070700"/>
    </source>
</evidence>
<comment type="similarity">
    <text evidence="2 9">Belongs to the glycosyl hydrolase 7 (cellulase C) family.</text>
</comment>
<dbReference type="EC" id="3.2.1.-" evidence="9"/>
<dbReference type="Pfam" id="PF00840">
    <property type="entry name" value="Glyco_hydro_7"/>
    <property type="match status" value="1"/>
</dbReference>
<dbReference type="SUPFAM" id="SSF49899">
    <property type="entry name" value="Concanavalin A-like lectins/glucanases"/>
    <property type="match status" value="1"/>
</dbReference>
<evidence type="ECO:0000256" key="9">
    <source>
        <dbReference type="RuleBase" id="RU361164"/>
    </source>
</evidence>
<evidence type="ECO:0000256" key="4">
    <source>
        <dbReference type="ARBA" id="ARBA00023001"/>
    </source>
</evidence>
<dbReference type="InterPro" id="IPR037019">
    <property type="entry name" value="Glyco_hydro_7_sf"/>
</dbReference>
<feature type="chain" id="PRO_5007287875" description="Glucanase" evidence="10">
    <location>
        <begin position="19"/>
        <end position="433"/>
    </location>
</feature>
<evidence type="ECO:0000256" key="8">
    <source>
        <dbReference type="ARBA" id="ARBA00023326"/>
    </source>
</evidence>
<organism evidence="11 12">
    <name type="scientific">Mollisia scopiformis</name>
    <name type="common">Conifer needle endophyte fungus</name>
    <name type="synonym">Phialocephala scopiformis</name>
    <dbReference type="NCBI Taxonomy" id="149040"/>
    <lineage>
        <taxon>Eukaryota</taxon>
        <taxon>Fungi</taxon>
        <taxon>Dikarya</taxon>
        <taxon>Ascomycota</taxon>
        <taxon>Pezizomycotina</taxon>
        <taxon>Leotiomycetes</taxon>
        <taxon>Helotiales</taxon>
        <taxon>Mollisiaceae</taxon>
        <taxon>Mollisia</taxon>
    </lineage>
</organism>
<dbReference type="InterPro" id="IPR001722">
    <property type="entry name" value="Glyco_hydro_7"/>
</dbReference>
<sequence>MSRNILLSASLLFASAFAQQPGTNTPEVHPTLMSQKCTKAGGCKAVNTSVVLDAGYRWLHNVGGYTNCVNGGFNATFCPDVATCAKGCAVEGVNYTSYGINTAGNSLTLNLFKQDNGVTTQSSPRVYLLANDTTYDMLMLLNQELTFDVDVSKVPCGINGALYLSEMDATGMASNLNPAGAKYGTGYCDAQCPKNTFVNGLPNINGTLGACCNEMDIWEANSATTAFTPHTCNITGTYACTGADCSGSGVCDQGGCDFNAYRMGAPGFYGPNKIVDTTRKFTVVTQFITSDGTANGTLKTISRSYVQDGKVIANANVNVTGMAATNSIDDTYCNAQVKTFGGVSTYERQGGMTGMGHSLARGMVLIFSIWMDSGSGMQWLDGSTGSGSSPGSLRGPCSATSGNTTMLTADYPDAAVTFSNIKVGDLGTTFMAM</sequence>
<dbReference type="EMBL" id="KQ947441">
    <property type="protein sequence ID" value="KUJ07194.1"/>
    <property type="molecule type" value="Genomic_DNA"/>
</dbReference>
<dbReference type="PANTHER" id="PTHR33753:SF1">
    <property type="entry name" value="ENDO-BETA-1,4-GLUCANASE CELB"/>
    <property type="match status" value="1"/>
</dbReference>
<keyword evidence="7 9" id="KW-0326">Glycosidase</keyword>
<comment type="catalytic activity">
    <reaction evidence="1">
        <text>Endohydrolysis of (1-&gt;4)-beta-D-glucosidic linkages in cellulose, lichenin and cereal beta-D-glucans.</text>
        <dbReference type="EC" id="3.2.1.4"/>
    </reaction>
</comment>
<dbReference type="PANTHER" id="PTHR33753">
    <property type="entry name" value="1,4-BETA-D-GLUCAN CELLOBIOHYDROLASE B"/>
    <property type="match status" value="1"/>
</dbReference>
<keyword evidence="6" id="KW-0119">Carbohydrate metabolism</keyword>
<evidence type="ECO:0000313" key="11">
    <source>
        <dbReference type="EMBL" id="KUJ07194.1"/>
    </source>
</evidence>
<dbReference type="GeneID" id="28826990"/>
<keyword evidence="8 9" id="KW-0624">Polysaccharide degradation</keyword>
<dbReference type="CDD" id="cd07999">
    <property type="entry name" value="GH7_CBH_EG"/>
    <property type="match status" value="1"/>
</dbReference>
<keyword evidence="12" id="KW-1185">Reference proteome</keyword>
<protein>
    <recommendedName>
        <fullName evidence="9">Glucanase</fullName>
        <ecNumber evidence="9">3.2.1.-</ecNumber>
    </recommendedName>
</protein>
<evidence type="ECO:0000256" key="10">
    <source>
        <dbReference type="SAM" id="SignalP"/>
    </source>
</evidence>
<name>A0A132B5M8_MOLSC</name>
<reference evidence="11 12" key="1">
    <citation type="submission" date="2015-10" db="EMBL/GenBank/DDBJ databases">
        <title>Full genome of DAOMC 229536 Phialocephala scopiformis, a fungal endophyte of spruce producing the potent anti-insectan compound rugulosin.</title>
        <authorList>
            <consortium name="DOE Joint Genome Institute"/>
            <person name="Walker A.K."/>
            <person name="Frasz S.L."/>
            <person name="Seifert K.A."/>
            <person name="Miller J.D."/>
            <person name="Mondo S.J."/>
            <person name="Labutti K."/>
            <person name="Lipzen A."/>
            <person name="Dockter R."/>
            <person name="Kennedy M."/>
            <person name="Grigoriev I.V."/>
            <person name="Spatafora J.W."/>
        </authorList>
    </citation>
    <scope>NUCLEOTIDE SEQUENCE [LARGE SCALE GENOMIC DNA]</scope>
    <source>
        <strain evidence="11 12">CBS 120377</strain>
    </source>
</reference>
<keyword evidence="4 9" id="KW-0136">Cellulose degradation</keyword>
<dbReference type="STRING" id="149040.A0A132B5M8"/>
<proteinExistence type="inferred from homology"/>
<dbReference type="GO" id="GO:0008810">
    <property type="term" value="F:cellulase activity"/>
    <property type="evidence" value="ECO:0007669"/>
    <property type="project" value="UniProtKB-EC"/>
</dbReference>
<evidence type="ECO:0000256" key="1">
    <source>
        <dbReference type="ARBA" id="ARBA00000966"/>
    </source>
</evidence>
<feature type="signal peptide" evidence="10">
    <location>
        <begin position="1"/>
        <end position="18"/>
    </location>
</feature>
<dbReference type="AlphaFoldDB" id="A0A132B5M8"/>
<accession>A0A132B5M8</accession>
<keyword evidence="5" id="KW-0325">Glycoprotein</keyword>
<gene>
    <name evidence="11" type="ORF">LY89DRAFT_702580</name>
</gene>
<dbReference type="Proteomes" id="UP000070700">
    <property type="component" value="Unassembled WGS sequence"/>
</dbReference>
<evidence type="ECO:0000256" key="5">
    <source>
        <dbReference type="ARBA" id="ARBA00023180"/>
    </source>
</evidence>
<dbReference type="InterPro" id="IPR013320">
    <property type="entry name" value="ConA-like_dom_sf"/>
</dbReference>
<evidence type="ECO:0000256" key="7">
    <source>
        <dbReference type="ARBA" id="ARBA00023295"/>
    </source>
</evidence>
<dbReference type="OrthoDB" id="412382at2759"/>
<dbReference type="Gene3D" id="2.70.100.10">
    <property type="entry name" value="Glycoside hydrolase, family 7, domain"/>
    <property type="match status" value="1"/>
</dbReference>
<evidence type="ECO:0000256" key="6">
    <source>
        <dbReference type="ARBA" id="ARBA00023277"/>
    </source>
</evidence>
<dbReference type="KEGG" id="psco:LY89DRAFT_702580"/>
<keyword evidence="10" id="KW-0732">Signal</keyword>
<evidence type="ECO:0000256" key="3">
    <source>
        <dbReference type="ARBA" id="ARBA00022801"/>
    </source>
</evidence>